<evidence type="ECO:0000313" key="4">
    <source>
        <dbReference type="Proteomes" id="UP001063166"/>
    </source>
</evidence>
<dbReference type="Proteomes" id="UP001063166">
    <property type="component" value="Unassembled WGS sequence"/>
</dbReference>
<dbReference type="OrthoDB" id="2927144at2759"/>
<evidence type="ECO:0000256" key="1">
    <source>
        <dbReference type="SAM" id="MobiDB-lite"/>
    </source>
</evidence>
<feature type="region of interest" description="Disordered" evidence="1">
    <location>
        <begin position="446"/>
        <end position="477"/>
    </location>
</feature>
<evidence type="ECO:0000256" key="2">
    <source>
        <dbReference type="SAM" id="Phobius"/>
    </source>
</evidence>
<keyword evidence="2" id="KW-0812">Transmembrane</keyword>
<feature type="region of interest" description="Disordered" evidence="1">
    <location>
        <begin position="502"/>
        <end position="523"/>
    </location>
</feature>
<dbReference type="AlphaFoldDB" id="A0A9P3UUX5"/>
<organism evidence="3 4">
    <name type="scientific">Lyophyllum shimeji</name>
    <name type="common">Hon-shimeji</name>
    <name type="synonym">Tricholoma shimeji</name>
    <dbReference type="NCBI Taxonomy" id="47721"/>
    <lineage>
        <taxon>Eukaryota</taxon>
        <taxon>Fungi</taxon>
        <taxon>Dikarya</taxon>
        <taxon>Basidiomycota</taxon>
        <taxon>Agaricomycotina</taxon>
        <taxon>Agaricomycetes</taxon>
        <taxon>Agaricomycetidae</taxon>
        <taxon>Agaricales</taxon>
        <taxon>Tricholomatineae</taxon>
        <taxon>Lyophyllaceae</taxon>
        <taxon>Lyophyllum</taxon>
    </lineage>
</organism>
<keyword evidence="2" id="KW-0472">Membrane</keyword>
<protein>
    <recommendedName>
        <fullName evidence="5">Transmembrane protein</fullName>
    </recommendedName>
</protein>
<dbReference type="EMBL" id="BRPK01000020">
    <property type="protein sequence ID" value="GLB45220.1"/>
    <property type="molecule type" value="Genomic_DNA"/>
</dbReference>
<keyword evidence="2" id="KW-1133">Transmembrane helix</keyword>
<comment type="caution">
    <text evidence="3">The sequence shown here is derived from an EMBL/GenBank/DDBJ whole genome shotgun (WGS) entry which is preliminary data.</text>
</comment>
<dbReference type="Gene3D" id="2.60.120.260">
    <property type="entry name" value="Galactose-binding domain-like"/>
    <property type="match status" value="1"/>
</dbReference>
<name>A0A9P3UUX5_LYOSH</name>
<proteinExistence type="predicted"/>
<keyword evidence="4" id="KW-1185">Reference proteome</keyword>
<feature type="transmembrane region" description="Helical" evidence="2">
    <location>
        <begin position="303"/>
        <end position="324"/>
    </location>
</feature>
<reference evidence="3" key="1">
    <citation type="submission" date="2022-07" db="EMBL/GenBank/DDBJ databases">
        <title>The genome of Lyophyllum shimeji provides insight into the initial evolution of ectomycorrhizal fungal genome.</title>
        <authorList>
            <person name="Kobayashi Y."/>
            <person name="Shibata T."/>
            <person name="Hirakawa H."/>
            <person name="Shigenobu S."/>
            <person name="Nishiyama T."/>
            <person name="Yamada A."/>
            <person name="Hasebe M."/>
            <person name="Kawaguchi M."/>
        </authorList>
    </citation>
    <scope>NUCLEOTIDE SEQUENCE</scope>
    <source>
        <strain evidence="3">AT787</strain>
    </source>
</reference>
<gene>
    <name evidence="3" type="ORF">LshimejAT787_2001250</name>
</gene>
<evidence type="ECO:0000313" key="3">
    <source>
        <dbReference type="EMBL" id="GLB45220.1"/>
    </source>
</evidence>
<evidence type="ECO:0008006" key="5">
    <source>
        <dbReference type="Google" id="ProtNLM"/>
    </source>
</evidence>
<accession>A0A9P3UUX5</accession>
<sequence length="618" mass="66677">MSPSIVIDSDSSVISYDLKSLWTMTSDSSMYGGSYMSIKRDANQTTTSTPMLTFNFPGSAVHFYGRPTDDLRLNYTLDFTAVHPADTSSTKTISGKTGGHLWGLDNLPDRSHTISLIPAGGELVFDYAIVTPTTSTYLATHTLVVDDTDPVIKYAGGGWTSRSGTQFPGGISFNNTQHGSSKQGDTFTFDFVGRSIAVYGLLNQQAGKLSSTYSIDGGPATTFTAYNGTQASSQDTWALHQKFFSADVTAGRHTLTVTVGEVTGSQMFWLDYISFVAIDSTRLSPAPAPLTPSSTSSGGISTYRIIGSVVGIIAFLLVAAFCLAMRRRRRKGAWGISQGTHQSEHYKPDVLEAPTGPQVLYPPSQPMLPAVPYPDFGQTHAIHHPQAAADAWASQQLQPYPPAAPFPVLFSPAPISNTHGIGLPAGAYTPPADARVMVRQAQADAPVPFAPPPASDAHPTTPPQTQAGAADAPPGVLANHADTAETAALRDEVDRLRRENARIRAQETSETPRPAPPRPRLMSRSAMRGLLMRRLPTMLGIIYLDELSARSTRRVLNPLGGSRIRGDIRAVEMLVHPSPCMRGTLFNKVYRPTLLYHCFCTSRGGRVHNTDARFIKSR</sequence>